<accession>A0A7W3UMW7</accession>
<dbReference type="InterPro" id="IPR029052">
    <property type="entry name" value="Metallo-depent_PP-like"/>
</dbReference>
<dbReference type="RefSeq" id="WP_182597178.1">
    <property type="nucleotide sequence ID" value="NZ_JACIVA010000060.1"/>
</dbReference>
<proteinExistence type="predicted"/>
<organism evidence="2 3">
    <name type="scientific">Limosilactobacillus rudii</name>
    <dbReference type="NCBI Taxonomy" id="2759755"/>
    <lineage>
        <taxon>Bacteria</taxon>
        <taxon>Bacillati</taxon>
        <taxon>Bacillota</taxon>
        <taxon>Bacilli</taxon>
        <taxon>Lactobacillales</taxon>
        <taxon>Lactobacillaceae</taxon>
        <taxon>Limosilactobacillus</taxon>
    </lineage>
</organism>
<evidence type="ECO:0000313" key="2">
    <source>
        <dbReference type="EMBL" id="MBB1098479.1"/>
    </source>
</evidence>
<comment type="caution">
    <text evidence="2">The sequence shown here is derived from an EMBL/GenBank/DDBJ whole genome shotgun (WGS) entry which is preliminary data.</text>
</comment>
<gene>
    <name evidence="2" type="ORF">H5S09_11145</name>
</gene>
<dbReference type="NCBIfam" id="TIGR03729">
    <property type="entry name" value="acc_ester"/>
    <property type="match status" value="1"/>
</dbReference>
<dbReference type="CDD" id="cd00838">
    <property type="entry name" value="MPP_superfamily"/>
    <property type="match status" value="1"/>
</dbReference>
<reference evidence="2 3" key="1">
    <citation type="submission" date="2020-07" db="EMBL/GenBank/DDBJ databases">
        <title>Description of Limosilactobacillus balticus sp. nov., Limosilactobacillus agrestis sp. nov., Limosilactobacillus albertensis sp. nov., Limosilactobacillus rudii sp. nov., Limosilactobacillus fastidiosus sp. nov., five novel Limosilactobacillus species isolated from the vertebrate gastrointestinal tract, and proposal of 6 subspecies of Limosilactobacillus reuteri adapted to the gastrointestinal tract of specific vertebrate hosts.</title>
        <authorList>
            <person name="Li F."/>
            <person name="Cheng C."/>
            <person name="Zheng J."/>
            <person name="Quevedo R.M."/>
            <person name="Li J."/>
            <person name="Roos S."/>
            <person name="Gaenzle M.G."/>
            <person name="Walter J."/>
        </authorList>
    </citation>
    <scope>NUCLEOTIDE SEQUENCE [LARGE SCALE GENOMIC DNA]</scope>
    <source>
        <strain evidence="2 3">STM2_1</strain>
    </source>
</reference>
<keyword evidence="3" id="KW-1185">Reference proteome</keyword>
<dbReference type="Proteomes" id="UP000517106">
    <property type="component" value="Unassembled WGS sequence"/>
</dbReference>
<dbReference type="AlphaFoldDB" id="A0A7W3UMW7"/>
<dbReference type="InterPro" id="IPR004843">
    <property type="entry name" value="Calcineurin-like_PHP"/>
</dbReference>
<evidence type="ECO:0000259" key="1">
    <source>
        <dbReference type="Pfam" id="PF00149"/>
    </source>
</evidence>
<dbReference type="SUPFAM" id="SSF56300">
    <property type="entry name" value="Metallo-dependent phosphatases"/>
    <property type="match status" value="1"/>
</dbReference>
<name>A0A7W3UMW7_9LACO</name>
<feature type="domain" description="Calcineurin-like phosphoesterase" evidence="1">
    <location>
        <begin position="1"/>
        <end position="231"/>
    </location>
</feature>
<dbReference type="EMBL" id="JACIVA010000060">
    <property type="protein sequence ID" value="MBB1098479.1"/>
    <property type="molecule type" value="Genomic_DNA"/>
</dbReference>
<dbReference type="Pfam" id="PF00149">
    <property type="entry name" value="Metallophos"/>
    <property type="match status" value="1"/>
</dbReference>
<dbReference type="InterPro" id="IPR052963">
    <property type="entry name" value="Pantetheine_PDE"/>
</dbReference>
<dbReference type="InterPro" id="IPR022302">
    <property type="entry name" value="Phosphoesterase_putative"/>
</dbReference>
<protein>
    <submittedName>
        <fullName evidence="2">Metallophosphoesterase</fullName>
    </submittedName>
</protein>
<dbReference type="Gene3D" id="3.60.21.10">
    <property type="match status" value="1"/>
</dbReference>
<dbReference type="PANTHER" id="PTHR36492">
    <property type="match status" value="1"/>
</dbReference>
<evidence type="ECO:0000313" key="3">
    <source>
        <dbReference type="Proteomes" id="UP000517106"/>
    </source>
</evidence>
<dbReference type="GO" id="GO:0016787">
    <property type="term" value="F:hydrolase activity"/>
    <property type="evidence" value="ECO:0007669"/>
    <property type="project" value="InterPro"/>
</dbReference>
<sequence length="276" mass="32463">MRIAVSSDLHLDLNHAEIANFITQQVDYLTTMKVDYYFSLGDMFNDFAKTEEYFKQLQQQLPTTQVFYLAGNHDMLKNVTYNQLENLADPHYLHNHFIDLPKTNWRVIGNNGWYDYSFSQYYGFPDKVARWKKAYWIDRNISQPMSDQARMINVLTQVRQQLTAAQISGKQVLFMTHFAPEAVLLPQKIPSQRKRRRMWEMVKAMMGSQKLGDLLAEFPVVRQVFYGHLHYAPALTTINGIAYRNCAVGVQRKNRGTWQDKSLLNQWISRLYFTQL</sequence>
<dbReference type="PANTHER" id="PTHR36492:SF2">
    <property type="entry name" value="[ACYL-CARRIER-PROTEIN] PHOSPHODIESTERASE PPTH"/>
    <property type="match status" value="1"/>
</dbReference>